<keyword evidence="1" id="KW-0238">DNA-binding</keyword>
<dbReference type="EMBL" id="OY660877">
    <property type="protein sequence ID" value="CAJ1071452.1"/>
    <property type="molecule type" value="Genomic_DNA"/>
</dbReference>
<dbReference type="GO" id="GO:0015074">
    <property type="term" value="P:DNA integration"/>
    <property type="evidence" value="ECO:0007669"/>
    <property type="project" value="InterPro"/>
</dbReference>
<dbReference type="GO" id="GO:0003677">
    <property type="term" value="F:DNA binding"/>
    <property type="evidence" value="ECO:0007669"/>
    <property type="project" value="UniProtKB-KW"/>
</dbReference>
<dbReference type="InterPro" id="IPR052925">
    <property type="entry name" value="Phage_Integrase-like_Recomb"/>
</dbReference>
<sequence length="321" mass="36160">MHSASRYMRSGLAQSTLKVYDSAWSYFSSFCFTYSVPMFPIKISIVCAFLVHCFESRKMQPSSIKGLLAGVQFHLQCLDPSAGSLLGNPSIQLLLNGFKKEKPKGQDIRLPFTVPLLHKLITHLKKGCFGPYSDLLLETVFLTAFYGFLKGGEFTTHTKHFDPSHDLSIADVTVHSHHFSVFLKHSKTDRDRKGTTVLIAQTNSPFCPFASMTRYLKSRPRASQHEPLFATEKGEPMTKAWFATRLRLLCQSCGLPPDRYMAHSFRIGAATTAAMTAPVSTLKAMGRWSSAAYERYLRPEARDILEAQKTMSNHNLAHRWN</sequence>
<dbReference type="SUPFAM" id="SSF47823">
    <property type="entry name" value="lambda integrase-like, N-terminal domain"/>
    <property type="match status" value="1"/>
</dbReference>
<dbReference type="PANTHER" id="PTHR34605:SF3">
    <property type="entry name" value="P CELL-TYPE AGGLUTINATION PROTEIN MAP4-LIKE-RELATED"/>
    <property type="match status" value="1"/>
</dbReference>
<dbReference type="Gene3D" id="1.10.150.130">
    <property type="match status" value="1"/>
</dbReference>
<evidence type="ECO:0000256" key="1">
    <source>
        <dbReference type="ARBA" id="ARBA00023125"/>
    </source>
</evidence>
<keyword evidence="2" id="KW-0233">DNA recombination</keyword>
<proteinExistence type="predicted"/>
<dbReference type="PANTHER" id="PTHR34605">
    <property type="entry name" value="PHAGE_INTEGRASE DOMAIN-CONTAINING PROTEIN"/>
    <property type="match status" value="1"/>
</dbReference>
<evidence type="ECO:0000256" key="2">
    <source>
        <dbReference type="ARBA" id="ARBA00023172"/>
    </source>
</evidence>
<accession>A0AAV1GBH6</accession>
<evidence type="ECO:0000313" key="3">
    <source>
        <dbReference type="EMBL" id="CAJ1071452.1"/>
    </source>
</evidence>
<dbReference type="AlphaFoldDB" id="A0AAV1GBH6"/>
<dbReference type="InterPro" id="IPR011010">
    <property type="entry name" value="DNA_brk_join_enz"/>
</dbReference>
<gene>
    <name evidence="3" type="ORF">XNOV1_A009805</name>
</gene>
<organism evidence="3 4">
    <name type="scientific">Xyrichtys novacula</name>
    <name type="common">Pearly razorfish</name>
    <name type="synonym">Hemipteronotus novacula</name>
    <dbReference type="NCBI Taxonomy" id="13765"/>
    <lineage>
        <taxon>Eukaryota</taxon>
        <taxon>Metazoa</taxon>
        <taxon>Chordata</taxon>
        <taxon>Craniata</taxon>
        <taxon>Vertebrata</taxon>
        <taxon>Euteleostomi</taxon>
        <taxon>Actinopterygii</taxon>
        <taxon>Neopterygii</taxon>
        <taxon>Teleostei</taxon>
        <taxon>Neoteleostei</taxon>
        <taxon>Acanthomorphata</taxon>
        <taxon>Eupercaria</taxon>
        <taxon>Labriformes</taxon>
        <taxon>Labridae</taxon>
        <taxon>Xyrichtys</taxon>
    </lineage>
</organism>
<dbReference type="InterPro" id="IPR010998">
    <property type="entry name" value="Integrase_recombinase_N"/>
</dbReference>
<dbReference type="Proteomes" id="UP001178508">
    <property type="component" value="Chromosome 14"/>
</dbReference>
<evidence type="ECO:0000313" key="4">
    <source>
        <dbReference type="Proteomes" id="UP001178508"/>
    </source>
</evidence>
<dbReference type="InterPro" id="IPR013762">
    <property type="entry name" value="Integrase-like_cat_sf"/>
</dbReference>
<keyword evidence="4" id="KW-1185">Reference proteome</keyword>
<protein>
    <submittedName>
        <fullName evidence="3">Uncharacterized protein LOC125309148</fullName>
    </submittedName>
</protein>
<dbReference type="SUPFAM" id="SSF56349">
    <property type="entry name" value="DNA breaking-rejoining enzymes"/>
    <property type="match status" value="1"/>
</dbReference>
<dbReference type="GO" id="GO:0006310">
    <property type="term" value="P:DNA recombination"/>
    <property type="evidence" value="ECO:0007669"/>
    <property type="project" value="UniProtKB-KW"/>
</dbReference>
<dbReference type="Gene3D" id="1.10.443.10">
    <property type="entry name" value="Intergrase catalytic core"/>
    <property type="match status" value="1"/>
</dbReference>
<name>A0AAV1GBH6_XYRNO</name>
<reference evidence="3" key="1">
    <citation type="submission" date="2023-08" db="EMBL/GenBank/DDBJ databases">
        <authorList>
            <person name="Alioto T."/>
            <person name="Alioto T."/>
            <person name="Gomez Garrido J."/>
        </authorList>
    </citation>
    <scope>NUCLEOTIDE SEQUENCE</scope>
</reference>